<evidence type="ECO:0000313" key="2">
    <source>
        <dbReference type="EMBL" id="QXE24858.1"/>
    </source>
</evidence>
<dbReference type="Proteomes" id="UP000683511">
    <property type="component" value="Chromosome"/>
</dbReference>
<dbReference type="RefSeq" id="WP_190608322.1">
    <property type="nucleotide sequence ID" value="NZ_CP021056.1"/>
</dbReference>
<proteinExistence type="predicted"/>
<evidence type="ECO:0000256" key="1">
    <source>
        <dbReference type="ARBA" id="ARBA00023186"/>
    </source>
</evidence>
<dbReference type="GO" id="GO:0051087">
    <property type="term" value="F:protein-folding chaperone binding"/>
    <property type="evidence" value="ECO:0007669"/>
    <property type="project" value="InterPro"/>
</dbReference>
<dbReference type="Pfam" id="PF01025">
    <property type="entry name" value="GrpE"/>
    <property type="match status" value="1"/>
</dbReference>
<dbReference type="GO" id="GO:0042803">
    <property type="term" value="F:protein homodimerization activity"/>
    <property type="evidence" value="ECO:0007669"/>
    <property type="project" value="InterPro"/>
</dbReference>
<dbReference type="GO" id="GO:0006457">
    <property type="term" value="P:protein folding"/>
    <property type="evidence" value="ECO:0007669"/>
    <property type="project" value="InterPro"/>
</dbReference>
<name>A0A975T9U2_9NOST</name>
<evidence type="ECO:0008006" key="4">
    <source>
        <dbReference type="Google" id="ProtNLM"/>
    </source>
</evidence>
<dbReference type="AlphaFoldDB" id="A0A975T9U2"/>
<dbReference type="KEGG" id="rsin:B6N60_03568"/>
<accession>A0A975T9U2</accession>
<dbReference type="Gene3D" id="2.30.22.10">
    <property type="entry name" value="Head domain of nucleotide exchange factor GrpE"/>
    <property type="match status" value="1"/>
</dbReference>
<dbReference type="InterPro" id="IPR009012">
    <property type="entry name" value="GrpE_head"/>
</dbReference>
<dbReference type="InterPro" id="IPR000740">
    <property type="entry name" value="GrpE"/>
</dbReference>
<dbReference type="EMBL" id="CP021056">
    <property type="protein sequence ID" value="QXE24858.1"/>
    <property type="molecule type" value="Genomic_DNA"/>
</dbReference>
<organism evidence="2 3">
    <name type="scientific">Richelia sinica FACHB-800</name>
    <dbReference type="NCBI Taxonomy" id="1357546"/>
    <lineage>
        <taxon>Bacteria</taxon>
        <taxon>Bacillati</taxon>
        <taxon>Cyanobacteriota</taxon>
        <taxon>Cyanophyceae</taxon>
        <taxon>Nostocales</taxon>
        <taxon>Nostocaceae</taxon>
        <taxon>Richelia</taxon>
    </lineage>
</organism>
<keyword evidence="1" id="KW-0143">Chaperone</keyword>
<gene>
    <name evidence="2" type="ORF">B6N60_03568</name>
</gene>
<evidence type="ECO:0000313" key="3">
    <source>
        <dbReference type="Proteomes" id="UP000683511"/>
    </source>
</evidence>
<sequence>MSDVTSSYILTPELRDLIVDKIGSLQKENTLLQQSLREQQTQATAENEELFLELLEVADALEALLEYLENNSEPSPEFISRLPRSISVVNRKFFGVLAKRQVAPIELQSNEPDFNLCRVVDREERTDVPDQTITKVVRKGFVWRGKVLRPTEVITAKSE</sequence>
<dbReference type="GO" id="GO:0000774">
    <property type="term" value="F:adenyl-nucleotide exchange factor activity"/>
    <property type="evidence" value="ECO:0007669"/>
    <property type="project" value="InterPro"/>
</dbReference>
<dbReference type="SUPFAM" id="SSF51064">
    <property type="entry name" value="Head domain of nucleotide exchange factor GrpE"/>
    <property type="match status" value="1"/>
</dbReference>
<reference evidence="2" key="1">
    <citation type="submission" date="2017-04" db="EMBL/GenBank/DDBJ databases">
        <title>Genome deletions in a multicellular cyanobacterial endosymbiont for morphological adaptation in marine diatoms.</title>
        <authorList>
            <person name="Wang Y."/>
            <person name="Gao H."/>
            <person name="Li R."/>
            <person name="Xu X."/>
        </authorList>
    </citation>
    <scope>NUCLEOTIDE SEQUENCE</scope>
    <source>
        <strain evidence="2">FACHB 800</strain>
    </source>
</reference>
<protein>
    <recommendedName>
        <fullName evidence="4">Nucleotide exchange factor GrpE</fullName>
    </recommendedName>
</protein>
<keyword evidence="3" id="KW-1185">Reference proteome</keyword>